<dbReference type="EMBL" id="CP089984">
    <property type="protein sequence ID" value="WXB18419.1"/>
    <property type="molecule type" value="Genomic_DNA"/>
</dbReference>
<keyword evidence="2" id="KW-0479">Metal-binding</keyword>
<dbReference type="PANTHER" id="PTHR28620:SF1">
    <property type="entry name" value="CENP-V_GFA DOMAIN-CONTAINING PROTEIN"/>
    <property type="match status" value="1"/>
</dbReference>
<dbReference type="PROSITE" id="PS51891">
    <property type="entry name" value="CENP_V_GFA"/>
    <property type="match status" value="1"/>
</dbReference>
<dbReference type="PANTHER" id="PTHR28620">
    <property type="entry name" value="CENTROMERE PROTEIN V"/>
    <property type="match status" value="1"/>
</dbReference>
<sequence length="118" mass="12740">MGEMKTYSGSCHCGKIRFEVTADIGKASSCNCSICGRTGWLMTSVLSDAFKVLSGAEAQVDYQFGSKTMHHLFCGTCGVRAFGTYAADGQDKIVVNLRCLDGLDIDALEIQKFDGKSY</sequence>
<comment type="similarity">
    <text evidence="1">Belongs to the Gfa family.</text>
</comment>
<keyword evidence="3" id="KW-0862">Zinc</keyword>
<feature type="domain" description="CENP-V/GFA" evidence="4">
    <location>
        <begin position="7"/>
        <end position="118"/>
    </location>
</feature>
<accession>A0ABZ2M7D2</accession>
<evidence type="ECO:0000256" key="2">
    <source>
        <dbReference type="ARBA" id="ARBA00022723"/>
    </source>
</evidence>
<evidence type="ECO:0000256" key="1">
    <source>
        <dbReference type="ARBA" id="ARBA00005495"/>
    </source>
</evidence>
<evidence type="ECO:0000313" key="5">
    <source>
        <dbReference type="EMBL" id="WXB18419.1"/>
    </source>
</evidence>
<proteinExistence type="inferred from homology"/>
<dbReference type="Gene3D" id="2.170.150.70">
    <property type="match status" value="1"/>
</dbReference>
<name>A0ABZ2M7D2_9BACT</name>
<dbReference type="RefSeq" id="WP_394828048.1">
    <property type="nucleotide sequence ID" value="NZ_CP089984.1"/>
</dbReference>
<dbReference type="InterPro" id="IPR052355">
    <property type="entry name" value="CENP-V-like"/>
</dbReference>
<evidence type="ECO:0000313" key="6">
    <source>
        <dbReference type="Proteomes" id="UP001370348"/>
    </source>
</evidence>
<dbReference type="InterPro" id="IPR006913">
    <property type="entry name" value="CENP-V/GFA"/>
</dbReference>
<dbReference type="Pfam" id="PF04828">
    <property type="entry name" value="GFA"/>
    <property type="match status" value="1"/>
</dbReference>
<dbReference type="Proteomes" id="UP001370348">
    <property type="component" value="Chromosome"/>
</dbReference>
<gene>
    <name evidence="5" type="ORF">LZC94_14390</name>
</gene>
<protein>
    <submittedName>
        <fullName evidence="5">GFA family protein</fullName>
    </submittedName>
</protein>
<dbReference type="InterPro" id="IPR011057">
    <property type="entry name" value="Mss4-like_sf"/>
</dbReference>
<evidence type="ECO:0000259" key="4">
    <source>
        <dbReference type="PROSITE" id="PS51891"/>
    </source>
</evidence>
<reference evidence="5 6" key="1">
    <citation type="submission" date="2021-12" db="EMBL/GenBank/DDBJ databases">
        <title>Discovery of the Pendulisporaceae a myxobacterial family with distinct sporulation behavior and unique specialized metabolism.</title>
        <authorList>
            <person name="Garcia R."/>
            <person name="Popoff A."/>
            <person name="Bader C.D."/>
            <person name="Loehr J."/>
            <person name="Walesch S."/>
            <person name="Walt C."/>
            <person name="Boldt J."/>
            <person name="Bunk B."/>
            <person name="Haeckl F.J.F.P.J."/>
            <person name="Gunesch A.P."/>
            <person name="Birkelbach J."/>
            <person name="Nuebel U."/>
            <person name="Pietschmann T."/>
            <person name="Bach T."/>
            <person name="Mueller R."/>
        </authorList>
    </citation>
    <scope>NUCLEOTIDE SEQUENCE [LARGE SCALE GENOMIC DNA]</scope>
    <source>
        <strain evidence="5 6">MSr11954</strain>
    </source>
</reference>
<keyword evidence="6" id="KW-1185">Reference proteome</keyword>
<organism evidence="5 6">
    <name type="scientific">Pendulispora albinea</name>
    <dbReference type="NCBI Taxonomy" id="2741071"/>
    <lineage>
        <taxon>Bacteria</taxon>
        <taxon>Pseudomonadati</taxon>
        <taxon>Myxococcota</taxon>
        <taxon>Myxococcia</taxon>
        <taxon>Myxococcales</taxon>
        <taxon>Sorangiineae</taxon>
        <taxon>Pendulisporaceae</taxon>
        <taxon>Pendulispora</taxon>
    </lineage>
</organism>
<dbReference type="SUPFAM" id="SSF51316">
    <property type="entry name" value="Mss4-like"/>
    <property type="match status" value="1"/>
</dbReference>
<evidence type="ECO:0000256" key="3">
    <source>
        <dbReference type="ARBA" id="ARBA00022833"/>
    </source>
</evidence>